<keyword evidence="6" id="KW-1185">Reference proteome</keyword>
<accession>A0ABY4T050</accession>
<evidence type="ECO:0000256" key="1">
    <source>
        <dbReference type="SAM" id="MobiDB-lite"/>
    </source>
</evidence>
<gene>
    <name evidence="5" type="ORF">IM816_17280</name>
</gene>
<organism evidence="5 6">
    <name type="scientific">Luteibacter flocculans</name>
    <dbReference type="NCBI Taxonomy" id="2780091"/>
    <lineage>
        <taxon>Bacteria</taxon>
        <taxon>Pseudomonadati</taxon>
        <taxon>Pseudomonadota</taxon>
        <taxon>Gammaproteobacteria</taxon>
        <taxon>Lysobacterales</taxon>
        <taxon>Rhodanobacteraceae</taxon>
        <taxon>Luteibacter</taxon>
    </lineage>
</organism>
<dbReference type="Pfam" id="PF00675">
    <property type="entry name" value="Peptidase_M16"/>
    <property type="match status" value="2"/>
</dbReference>
<dbReference type="EMBL" id="CP063231">
    <property type="protein sequence ID" value="URL58319.1"/>
    <property type="molecule type" value="Genomic_DNA"/>
</dbReference>
<evidence type="ECO:0000313" key="5">
    <source>
        <dbReference type="EMBL" id="URL58319.1"/>
    </source>
</evidence>
<dbReference type="SUPFAM" id="SSF63411">
    <property type="entry name" value="LuxS/MPP-like metallohydrolase"/>
    <property type="match status" value="4"/>
</dbReference>
<dbReference type="InterPro" id="IPR007863">
    <property type="entry name" value="Peptidase_M16_C"/>
</dbReference>
<feature type="domain" description="Peptidase M16 C-terminal" evidence="4">
    <location>
        <begin position="202"/>
        <end position="375"/>
    </location>
</feature>
<dbReference type="InterPro" id="IPR011765">
    <property type="entry name" value="Pept_M16_N"/>
</dbReference>
<feature type="domain" description="Peptidase M16 C-terminal" evidence="4">
    <location>
        <begin position="673"/>
        <end position="853"/>
    </location>
</feature>
<dbReference type="Pfam" id="PF05193">
    <property type="entry name" value="Peptidase_M16_C"/>
    <property type="match status" value="2"/>
</dbReference>
<name>A0ABY4T050_9GAMM</name>
<dbReference type="InterPro" id="IPR050361">
    <property type="entry name" value="MPP/UQCRC_Complex"/>
</dbReference>
<dbReference type="InterPro" id="IPR011249">
    <property type="entry name" value="Metalloenz_LuxS/M16"/>
</dbReference>
<feature type="chain" id="PRO_5045661179" evidence="2">
    <location>
        <begin position="22"/>
        <end position="967"/>
    </location>
</feature>
<keyword evidence="2" id="KW-0732">Signal</keyword>
<evidence type="ECO:0000259" key="3">
    <source>
        <dbReference type="Pfam" id="PF00675"/>
    </source>
</evidence>
<feature type="domain" description="Peptidase M16 N-terminal" evidence="3">
    <location>
        <begin position="518"/>
        <end position="639"/>
    </location>
</feature>
<sequence length="967" mass="103488">MKPFRALLVAGLSFFIGAASAAPVPSDAIPDIPYQRFQLPNGLTVVVHEDHKAPVVAVSIWYHVGSADEPAGKTGFAHLFEHLMFSGSENHKGTFFQPFEMAGATDMNGTTWFDRTNYFETVPTTALDMALWMESDRMGHLLGAIGQKELDTQRGVVQNEKRQDENRPYGRVDENVLVNTYPANHPYHHDTIGSMADLDAASLADVKKWFHDYYGAANTTLVLAGDITVAQAKAKAEKYFGDIPAGPPVPRQQPWITPVEKATRGVQHDQVAQVRIIRTWVVPQLGTDDAILLDLATTVLGGGKTSRLYQRLVYQDKLADDVSLGISPFALAGQVQLTVAVTNGVDPAKVEAAIADVWKTFLANGPTDDELARAKVLNRAGFIRGLEKVGGSGGKAAILAEGQVYRNDPEAYKKDLARSDAATAASVLAASKTWLGKGNYTLTVLPAKPGFDPAAEDKAVVGLGPSSQRPAVAEPPAKTYTVAAPAVDRAKGVPSVDAFPDLIFPALQRGRLKNGIEVVLAERHTVPVTQIQLLFDAGYAADQGRKLGTASFTSALLEESTTSLDSVEVARRKERLGAAVNADCSLDTCAVGLNALNAELAPSLALFADIVRHPAFKTEDVERIRGQWLAGIAQEKTEPTGLAMRTLPPLLYGPDHAYGIPFTGSGTADAISSLTVDDFKGFQRDFLRPDNARILVAGDTTLATILPQLDAVFGDWTPPTTPIPKKRIGEVAVQTKPRVFLINRTDAPQSLILAGLLAPSTKAKNAIDLGIANGAFGGTFTSRLNMNLREEKRWAYGASSLLAEAQGQRPMLIYAPVQTDKTAESAAEILKEAKAVVGAKPLTDDEIAKIRAQRIRALPGSFETTGSVLGAMSGIVVYDRPDDYVQTLKPRIEAVDRKAAEAALSAVVRPDAITWVIVGDLRKIEAPVRALHLGEVQVIDADGHPVKQAAASGGARKKAPAAEPSKP</sequence>
<dbReference type="Proteomes" id="UP001056681">
    <property type="component" value="Chromosome"/>
</dbReference>
<reference evidence="5" key="1">
    <citation type="submission" date="2020-10" db="EMBL/GenBank/DDBJ databases">
        <title>Whole-genome sequence of Luteibacter sp. EIF3.</title>
        <authorList>
            <person name="Friedrich I."/>
            <person name="Hertel R."/>
            <person name="Daniel R."/>
        </authorList>
    </citation>
    <scope>NUCLEOTIDE SEQUENCE</scope>
    <source>
        <strain evidence="5">EIF3</strain>
    </source>
</reference>
<evidence type="ECO:0000313" key="6">
    <source>
        <dbReference type="Proteomes" id="UP001056681"/>
    </source>
</evidence>
<feature type="signal peptide" evidence="2">
    <location>
        <begin position="1"/>
        <end position="21"/>
    </location>
</feature>
<dbReference type="PANTHER" id="PTHR11851:SF224">
    <property type="entry name" value="PROCESSING PROTEASE"/>
    <property type="match status" value="1"/>
</dbReference>
<proteinExistence type="predicted"/>
<dbReference type="Gene3D" id="3.30.830.10">
    <property type="entry name" value="Metalloenzyme, LuxS/M16 peptidase-like"/>
    <property type="match status" value="4"/>
</dbReference>
<feature type="domain" description="Peptidase M16 N-terminal" evidence="3">
    <location>
        <begin position="45"/>
        <end position="182"/>
    </location>
</feature>
<evidence type="ECO:0000259" key="4">
    <source>
        <dbReference type="Pfam" id="PF05193"/>
    </source>
</evidence>
<feature type="region of interest" description="Disordered" evidence="1">
    <location>
        <begin position="947"/>
        <end position="967"/>
    </location>
</feature>
<protein>
    <submittedName>
        <fullName evidence="5">Insulinase family protein</fullName>
    </submittedName>
</protein>
<dbReference type="PANTHER" id="PTHR11851">
    <property type="entry name" value="METALLOPROTEASE"/>
    <property type="match status" value="1"/>
</dbReference>
<evidence type="ECO:0000256" key="2">
    <source>
        <dbReference type="SAM" id="SignalP"/>
    </source>
</evidence>